<evidence type="ECO:0000313" key="1">
    <source>
        <dbReference type="EMBL" id="GJD77171.1"/>
    </source>
</evidence>
<organism evidence="1 2">
    <name type="scientific">Methylobacterium gregans</name>
    <dbReference type="NCBI Taxonomy" id="374424"/>
    <lineage>
        <taxon>Bacteria</taxon>
        <taxon>Pseudomonadati</taxon>
        <taxon>Pseudomonadota</taxon>
        <taxon>Alphaproteobacteria</taxon>
        <taxon>Hyphomicrobiales</taxon>
        <taxon>Methylobacteriaceae</taxon>
        <taxon>Methylobacterium</taxon>
    </lineage>
</organism>
<dbReference type="AlphaFoldDB" id="A0AA37HKR9"/>
<proteinExistence type="predicted"/>
<sequence length="47" mass="5626">MRTSLLRRVVGQACCHNLKRILFRNKHPSESLDRALRYLVTYQLLVR</sequence>
<dbReference type="Proteomes" id="UP001055108">
    <property type="component" value="Unassembled WGS sequence"/>
</dbReference>
<dbReference type="RefSeq" id="WP_238300829.1">
    <property type="nucleotide sequence ID" value="NZ_BPQM01000007.1"/>
</dbReference>
<evidence type="ECO:0000313" key="2">
    <source>
        <dbReference type="Proteomes" id="UP001055108"/>
    </source>
</evidence>
<keyword evidence="2" id="KW-1185">Reference proteome</keyword>
<dbReference type="EMBL" id="BPQM01000007">
    <property type="protein sequence ID" value="GJD77171.1"/>
    <property type="molecule type" value="Genomic_DNA"/>
</dbReference>
<name>A0AA37HKR9_9HYPH</name>
<accession>A0AA37HKR9</accession>
<gene>
    <name evidence="1" type="ORF">NBEOAGPD_0374</name>
</gene>
<reference evidence="1" key="2">
    <citation type="submission" date="2021-08" db="EMBL/GenBank/DDBJ databases">
        <authorList>
            <person name="Tani A."/>
            <person name="Ola A."/>
            <person name="Ogura Y."/>
            <person name="Katsura K."/>
            <person name="Hayashi T."/>
        </authorList>
    </citation>
    <scope>NUCLEOTIDE SEQUENCE</scope>
    <source>
        <strain evidence="1">NBRC 103626</strain>
    </source>
</reference>
<protein>
    <submittedName>
        <fullName evidence="1">Uncharacterized protein</fullName>
    </submittedName>
</protein>
<reference evidence="1" key="1">
    <citation type="journal article" date="2016" name="Front. Microbiol.">
        <title>Genome Sequence of the Piezophilic, Mesophilic Sulfate-Reducing Bacterium Desulfovibrio indicus J2T.</title>
        <authorList>
            <person name="Cao J."/>
            <person name="Maignien L."/>
            <person name="Shao Z."/>
            <person name="Alain K."/>
            <person name="Jebbar M."/>
        </authorList>
    </citation>
    <scope>NUCLEOTIDE SEQUENCE</scope>
    <source>
        <strain evidence="1">NBRC 103626</strain>
    </source>
</reference>
<comment type="caution">
    <text evidence="1">The sequence shown here is derived from an EMBL/GenBank/DDBJ whole genome shotgun (WGS) entry which is preliminary data.</text>
</comment>